<keyword evidence="2" id="KW-1185">Reference proteome</keyword>
<dbReference type="OrthoDB" id="2041935at2"/>
<dbReference type="STRING" id="212717.CTC_01549"/>
<name>Q894J4_CLOTE</name>
<evidence type="ECO:0000313" key="2">
    <source>
        <dbReference type="Proteomes" id="UP000001412"/>
    </source>
</evidence>
<reference evidence="1 2" key="1">
    <citation type="journal article" date="2003" name="Proc. Natl. Acad. Sci. U.S.A.">
        <title>The genome sequence of Clostridium tetani, the causative agent of tetanus disease.</title>
        <authorList>
            <person name="Brueggemann H."/>
            <person name="Baumer S."/>
            <person name="Fricke W.F."/>
            <person name="Wiezer A."/>
            <person name="Liesegang H."/>
            <person name="Decker I."/>
            <person name="Herzberg C."/>
            <person name="Martinez-Arias R."/>
            <person name="Merkl R."/>
            <person name="Henne A."/>
            <person name="Gottschalk G."/>
        </authorList>
    </citation>
    <scope>NUCLEOTIDE SEQUENCE [LARGE SCALE GENOMIC DNA]</scope>
    <source>
        <strain evidence="2">Massachusetts / E88</strain>
    </source>
</reference>
<accession>Q894J4</accession>
<evidence type="ECO:0000313" key="1">
    <source>
        <dbReference type="EMBL" id="AAO36098.1"/>
    </source>
</evidence>
<organism evidence="1 2">
    <name type="scientific">Clostridium tetani (strain Massachusetts / E88)</name>
    <dbReference type="NCBI Taxonomy" id="212717"/>
    <lineage>
        <taxon>Bacteria</taxon>
        <taxon>Bacillati</taxon>
        <taxon>Bacillota</taxon>
        <taxon>Clostridia</taxon>
        <taxon>Eubacteriales</taxon>
        <taxon>Clostridiaceae</taxon>
        <taxon>Clostridium</taxon>
    </lineage>
</organism>
<dbReference type="KEGG" id="ctc:CTC_01549"/>
<dbReference type="GeneID" id="24253082"/>
<dbReference type="HOGENOM" id="CLU_086564_0_0_9"/>
<gene>
    <name evidence="1" type="ordered locus">CTC_01549</name>
</gene>
<dbReference type="RefSeq" id="WP_011099758.1">
    <property type="nucleotide sequence ID" value="NC_004557.1"/>
</dbReference>
<sequence>MAMSGLSKDTNKRLIFDAGAFFINYDIENDTLDTAMKKCIGATSGGGNFEAVPEFRDIEIDGVKGKTKGSTVLDGWDVSMTANVVEFKPDTFRYAFGATDSEEIKIEDFDYTKIRGKNRITHCDYLDNITFMGNITGSSRPIIIQVFNVLNEEGLSIDVVDKDNAVAELKFHGSYDPDNMDNPPFAIYYPKLDINDTCELPKPPPEEK</sequence>
<protein>
    <submittedName>
        <fullName evidence="1">Conserved protein</fullName>
    </submittedName>
</protein>
<proteinExistence type="predicted"/>
<dbReference type="EMBL" id="AE015927">
    <property type="protein sequence ID" value="AAO36098.1"/>
    <property type="molecule type" value="Genomic_DNA"/>
</dbReference>
<dbReference type="AlphaFoldDB" id="Q894J4"/>
<dbReference type="Proteomes" id="UP000001412">
    <property type="component" value="Chromosome"/>
</dbReference>